<dbReference type="EMBL" id="BQFW01000006">
    <property type="protein sequence ID" value="GJJ72183.1"/>
    <property type="molecule type" value="Genomic_DNA"/>
</dbReference>
<dbReference type="Proteomes" id="UP000827284">
    <property type="component" value="Unassembled WGS sequence"/>
</dbReference>
<keyword evidence="4" id="KW-1185">Reference proteome</keyword>
<evidence type="ECO:0000256" key="2">
    <source>
        <dbReference type="SAM" id="Phobius"/>
    </source>
</evidence>
<dbReference type="OrthoDB" id="2417861at2759"/>
<feature type="compositionally biased region" description="Low complexity" evidence="1">
    <location>
        <begin position="263"/>
        <end position="285"/>
    </location>
</feature>
<organism evidence="3 4">
    <name type="scientific">Entomortierella parvispora</name>
    <dbReference type="NCBI Taxonomy" id="205924"/>
    <lineage>
        <taxon>Eukaryota</taxon>
        <taxon>Fungi</taxon>
        <taxon>Fungi incertae sedis</taxon>
        <taxon>Mucoromycota</taxon>
        <taxon>Mortierellomycotina</taxon>
        <taxon>Mortierellomycetes</taxon>
        <taxon>Mortierellales</taxon>
        <taxon>Mortierellaceae</taxon>
        <taxon>Entomortierella</taxon>
    </lineage>
</organism>
<comment type="caution">
    <text evidence="3">The sequence shown here is derived from an EMBL/GenBank/DDBJ whole genome shotgun (WGS) entry which is preliminary data.</text>
</comment>
<keyword evidence="2" id="KW-0812">Transmembrane</keyword>
<dbReference type="AlphaFoldDB" id="A0A9P3H9D1"/>
<feature type="transmembrane region" description="Helical" evidence="2">
    <location>
        <begin position="109"/>
        <end position="130"/>
    </location>
</feature>
<sequence length="285" mass="32182">MPILRSLPLLLTFRRPTLDLQGSSQKQEQHTPQQQEQGQVIDLSVATSQIPLGEYPVELFQVRVKSLQEHLNLHFPSTYTYVASVVSVLVFFIAFVITLLALHVSDGKLWVLGVIAVMILTFVSKMSFLARLEKAQKSIQELLQTFNNQDMVRYGVLYRLRPRHHTVGTRMTRMAYRFNLGLPCWTVDLTTIDHIDEHSFHDHPASDPHASDEEILARDNELPSYMPKTESDALNDPQHNILLGEALPPKYQETVAEDQFVGSSIHSASSSSSSPLTSLPSQQRP</sequence>
<name>A0A9P3H9D1_9FUNG</name>
<reference evidence="3" key="1">
    <citation type="submission" date="2021-11" db="EMBL/GenBank/DDBJ databases">
        <authorList>
            <person name="Herlambang A."/>
            <person name="Guo Y."/>
            <person name="Takashima Y."/>
            <person name="Nishizawa T."/>
        </authorList>
    </citation>
    <scope>NUCLEOTIDE SEQUENCE</scope>
    <source>
        <strain evidence="3">E1425</strain>
    </source>
</reference>
<keyword evidence="2" id="KW-1133">Transmembrane helix</keyword>
<feature type="transmembrane region" description="Helical" evidence="2">
    <location>
        <begin position="79"/>
        <end position="103"/>
    </location>
</feature>
<protein>
    <submittedName>
        <fullName evidence="3">Uncharacterized protein</fullName>
    </submittedName>
</protein>
<proteinExistence type="predicted"/>
<gene>
    <name evidence="3" type="ORF">EMPS_04540</name>
</gene>
<evidence type="ECO:0000313" key="3">
    <source>
        <dbReference type="EMBL" id="GJJ72183.1"/>
    </source>
</evidence>
<accession>A0A9P3H9D1</accession>
<reference evidence="3" key="2">
    <citation type="journal article" date="2022" name="Microbiol. Resour. Announc.">
        <title>Whole-Genome Sequence of Entomortierella parvispora E1425, a Mucoromycotan Fungus Associated with Burkholderiaceae-Related Endosymbiotic Bacteria.</title>
        <authorList>
            <person name="Herlambang A."/>
            <person name="Guo Y."/>
            <person name="Takashima Y."/>
            <person name="Narisawa K."/>
            <person name="Ohta H."/>
            <person name="Nishizawa T."/>
        </authorList>
    </citation>
    <scope>NUCLEOTIDE SEQUENCE</scope>
    <source>
        <strain evidence="3">E1425</strain>
    </source>
</reference>
<feature type="region of interest" description="Disordered" evidence="1">
    <location>
        <begin position="253"/>
        <end position="285"/>
    </location>
</feature>
<evidence type="ECO:0000256" key="1">
    <source>
        <dbReference type="SAM" id="MobiDB-lite"/>
    </source>
</evidence>
<keyword evidence="2" id="KW-0472">Membrane</keyword>
<evidence type="ECO:0000313" key="4">
    <source>
        <dbReference type="Proteomes" id="UP000827284"/>
    </source>
</evidence>